<comment type="caution">
    <text evidence="1">The sequence shown here is derived from an EMBL/GenBank/DDBJ whole genome shotgun (WGS) entry which is preliminary data.</text>
</comment>
<dbReference type="Proteomes" id="UP001232725">
    <property type="component" value="Unassembled WGS sequence"/>
</dbReference>
<reference evidence="1 2" key="1">
    <citation type="submission" date="2023-08" db="EMBL/GenBank/DDBJ databases">
        <title>Arthrobacter horti sp. nov., isolated from forest soil.</title>
        <authorList>
            <person name="Park M."/>
        </authorList>
    </citation>
    <scope>NUCLEOTIDE SEQUENCE [LARGE SCALE GENOMIC DNA]</scope>
    <source>
        <strain evidence="1 2">YJM1</strain>
    </source>
</reference>
<evidence type="ECO:0000313" key="1">
    <source>
        <dbReference type="EMBL" id="MDP5227729.1"/>
    </source>
</evidence>
<proteinExistence type="predicted"/>
<dbReference type="SUPFAM" id="SSF53756">
    <property type="entry name" value="UDP-Glycosyltransferase/glycogen phosphorylase"/>
    <property type="match status" value="1"/>
</dbReference>
<accession>A0ABT9IQ84</accession>
<dbReference type="EC" id="2.4.-.-" evidence="1"/>
<sequence>MSAAYGSIATVIGRWRLRRAGRVDGVLQVGTSYRVRHDNLVSFEDMTIPQAMLSEQTNWHLMTFPQYRRRASRQRAVYRTVSGAAFTTSWASTSAVQECGLDPRRAYEVGIGVNFPGVPAEDRDWTVPKFLFLARVWETKGVPTVVEAFRKIREKHPKSELHLVGGHPEITEPGVYGHGPVSISDPESARTVSRIWSTVTCLVVPSVFEAAGIVFAEAKHAGVPSIGGNLGGASDVIGSAGLTVDPGDVDGLADAMLRMCDPDVAKKFATNALASAPEYTWTSVVSKIRDIYTDASGPR</sequence>
<dbReference type="Gene3D" id="3.40.50.2000">
    <property type="entry name" value="Glycogen Phosphorylase B"/>
    <property type="match status" value="2"/>
</dbReference>
<evidence type="ECO:0000313" key="2">
    <source>
        <dbReference type="Proteomes" id="UP001232725"/>
    </source>
</evidence>
<keyword evidence="1" id="KW-0808">Transferase</keyword>
<keyword evidence="1" id="KW-0328">Glycosyltransferase</keyword>
<dbReference type="Pfam" id="PF13692">
    <property type="entry name" value="Glyco_trans_1_4"/>
    <property type="match status" value="1"/>
</dbReference>
<name>A0ABT9IQ84_9MICC</name>
<keyword evidence="2" id="KW-1185">Reference proteome</keyword>
<dbReference type="GO" id="GO:0016757">
    <property type="term" value="F:glycosyltransferase activity"/>
    <property type="evidence" value="ECO:0007669"/>
    <property type="project" value="UniProtKB-KW"/>
</dbReference>
<dbReference type="RefSeq" id="WP_305996784.1">
    <property type="nucleotide sequence ID" value="NZ_JAVALS010000007.1"/>
</dbReference>
<dbReference type="CDD" id="cd03801">
    <property type="entry name" value="GT4_PimA-like"/>
    <property type="match status" value="1"/>
</dbReference>
<dbReference type="PANTHER" id="PTHR12526">
    <property type="entry name" value="GLYCOSYLTRANSFERASE"/>
    <property type="match status" value="1"/>
</dbReference>
<organism evidence="1 2">
    <name type="scientific">Arthrobacter horti</name>
    <dbReference type="NCBI Taxonomy" id="3068273"/>
    <lineage>
        <taxon>Bacteria</taxon>
        <taxon>Bacillati</taxon>
        <taxon>Actinomycetota</taxon>
        <taxon>Actinomycetes</taxon>
        <taxon>Micrococcales</taxon>
        <taxon>Micrococcaceae</taxon>
        <taxon>Arthrobacter</taxon>
    </lineage>
</organism>
<gene>
    <name evidence="1" type="ORF">Q9R02_11235</name>
</gene>
<dbReference type="EMBL" id="JAVALS010000007">
    <property type="protein sequence ID" value="MDP5227729.1"/>
    <property type="molecule type" value="Genomic_DNA"/>
</dbReference>
<protein>
    <submittedName>
        <fullName evidence="1">Glycosyltransferase family 4 protein</fullName>
        <ecNumber evidence="1">2.4.-.-</ecNumber>
    </submittedName>
</protein>